<accession>A0ABT9BH86</accession>
<dbReference type="EMBL" id="JAUQSY010000023">
    <property type="protein sequence ID" value="MDO7877625.1"/>
    <property type="molecule type" value="Genomic_DNA"/>
</dbReference>
<sequence>MNRFLLTDFSIYRKDKIGPLATGCCTKLTGNKYFTAAGTYVAAIEAALADYLPAAAIKNPIPEQTALLAQYRKALNAALTAFAKYANEQYPADEAALLSTGLELSKERERHTTLDPPTKRSLTDGTEADTICARFTRTPHAVATEIRYTDDPSLPWEDWKTVVTTKNSVLLRGYKRKTEVFVMFRSVGGDTDDQPFSEVLSRIVQ</sequence>
<reference evidence="1" key="1">
    <citation type="submission" date="2023-07" db="EMBL/GenBank/DDBJ databases">
        <authorList>
            <person name="Kim M.K."/>
        </authorList>
    </citation>
    <scope>NUCLEOTIDE SEQUENCE</scope>
    <source>
        <strain evidence="1">ASUV-10-1</strain>
    </source>
</reference>
<evidence type="ECO:0000313" key="2">
    <source>
        <dbReference type="Proteomes" id="UP001176429"/>
    </source>
</evidence>
<name>A0ABT9BH86_9BACT</name>
<keyword evidence="2" id="KW-1185">Reference proteome</keyword>
<comment type="caution">
    <text evidence="1">The sequence shown here is derived from an EMBL/GenBank/DDBJ whole genome shotgun (WGS) entry which is preliminary data.</text>
</comment>
<protein>
    <submittedName>
        <fullName evidence="1">Uncharacterized protein</fullName>
    </submittedName>
</protein>
<evidence type="ECO:0000313" key="1">
    <source>
        <dbReference type="EMBL" id="MDO7877625.1"/>
    </source>
</evidence>
<dbReference type="RefSeq" id="WP_305009076.1">
    <property type="nucleotide sequence ID" value="NZ_JAUQSY010000023.1"/>
</dbReference>
<dbReference type="Proteomes" id="UP001176429">
    <property type="component" value="Unassembled WGS sequence"/>
</dbReference>
<proteinExistence type="predicted"/>
<gene>
    <name evidence="1" type="ORF">Q5H93_22995</name>
</gene>
<organism evidence="1 2">
    <name type="scientific">Hymenobacter aranciens</name>
    <dbReference type="NCBI Taxonomy" id="3063996"/>
    <lineage>
        <taxon>Bacteria</taxon>
        <taxon>Pseudomonadati</taxon>
        <taxon>Bacteroidota</taxon>
        <taxon>Cytophagia</taxon>
        <taxon>Cytophagales</taxon>
        <taxon>Hymenobacteraceae</taxon>
        <taxon>Hymenobacter</taxon>
    </lineage>
</organism>